<dbReference type="EMBL" id="LR026992">
    <property type="protein sequence ID" value="VDB92779.1"/>
    <property type="molecule type" value="Genomic_DNA"/>
</dbReference>
<evidence type="ECO:0000256" key="1">
    <source>
        <dbReference type="SAM" id="MobiDB-lite"/>
    </source>
</evidence>
<organism evidence="2 3">
    <name type="scientific">Blumeria graminis f. sp. tritici</name>
    <dbReference type="NCBI Taxonomy" id="62690"/>
    <lineage>
        <taxon>Eukaryota</taxon>
        <taxon>Fungi</taxon>
        <taxon>Dikarya</taxon>
        <taxon>Ascomycota</taxon>
        <taxon>Pezizomycotina</taxon>
        <taxon>Leotiomycetes</taxon>
        <taxon>Erysiphales</taxon>
        <taxon>Erysiphaceae</taxon>
        <taxon>Blumeria</taxon>
    </lineage>
</organism>
<feature type="compositionally biased region" description="Basic and acidic residues" evidence="1">
    <location>
        <begin position="399"/>
        <end position="410"/>
    </location>
</feature>
<evidence type="ECO:0000313" key="2">
    <source>
        <dbReference type="EMBL" id="VDB92779.1"/>
    </source>
</evidence>
<feature type="region of interest" description="Disordered" evidence="1">
    <location>
        <begin position="399"/>
        <end position="441"/>
    </location>
</feature>
<sequence length="720" mass="82051">MSYYPVTPNTWSYQKSNPEYHTLSPELIPGLLSDQTFMVGRNLQDPINNNFQSKISQDSKPSECSRQLRSNVGSSPCDYILDYLVSPSLNQNRLYQTQPAAKVAANSPGASTDPRVLSQETRLNFKSENLLDVENQEDSWEWEYENIFKDPPVAETVALAQPLAVAFKSTPVPLMQPCSKLGASISRYARKENLKEFTRSIRSTPQWSYMQEDPAFSDNCLDGQLIPLDQIHTWTASRHGKNQLLEILSERYADRARLKRTRLNETNDLDLRDETNNNPELDNISTKRHRTDYNDEKPKDVIRCVDTQSSTRSRKSAKCSDTAKFQTKNTAVSGKLSKQKFHHSNLSRLRCKKSQTLVSNFNSHKDISMHDLPDSNLSLDQQPKILDTHDHDKSLIKCENTDHGTHDPKTLHQQNRQQLNKSYSRPQNIEIDSSQPGRIDPSCSNSSIASSCIKLLGNARKKSCKKELAFNPNLSLDALFYSRNSAKNERPYGLIRQTRHSTNSNDAPLQKQFVKPNNFEEKKKLFTRQPPSNNANEDRHNFAKQHGPPLKDKALPHLHEQVIHRYDQENVESFISKKTIPNLVGKKVRFLEKCPAQSGPNNSDYNFGLRQQSAKLESSSKKQGQSDLQDKNIGEQSIVMESYLLKVGEGQVNGLSNISSIEYLDKITVKSLGSEQSNRQRDKSAKILRKQPKVEEAYRYVKKVKISTGTPFLTLNSRRW</sequence>
<protein>
    <submittedName>
        <fullName evidence="2">Bgt-72</fullName>
    </submittedName>
</protein>
<gene>
    <name evidence="2" type="ORF">BGT96224V316_LOCUS6545</name>
</gene>
<accession>A0A9X9MLC2</accession>
<proteinExistence type="predicted"/>
<feature type="compositionally biased region" description="Polar residues" evidence="1">
    <location>
        <begin position="411"/>
        <end position="436"/>
    </location>
</feature>
<dbReference type="AlphaFoldDB" id="A0A9X9MLC2"/>
<name>A0A9X9MLC2_BLUGR</name>
<evidence type="ECO:0000313" key="3">
    <source>
        <dbReference type="Proteomes" id="UP000324639"/>
    </source>
</evidence>
<reference evidence="2 3" key="1">
    <citation type="submission" date="2018-08" db="EMBL/GenBank/DDBJ databases">
        <authorList>
            <person name="Muller C M."/>
        </authorList>
    </citation>
    <scope>NUCLEOTIDE SEQUENCE [LARGE SCALE GENOMIC DNA]</scope>
</reference>
<dbReference type="Proteomes" id="UP000324639">
    <property type="component" value="Chromosome Bgt_-09"/>
</dbReference>
<feature type="region of interest" description="Disordered" evidence="1">
    <location>
        <begin position="612"/>
        <end position="632"/>
    </location>
</feature>
<feature type="compositionally biased region" description="Polar residues" evidence="1">
    <location>
        <begin position="612"/>
        <end position="627"/>
    </location>
</feature>
<keyword evidence="3" id="KW-1185">Reference proteome</keyword>